<sequence length="108" mass="11689">MVPTIVSGGVRVWVERPWKPSTLIYNGAASSGEWIKLRMKISLRGIIEKSCLSPLIYRVYCPGKELTTSYCMPSYVLADASSVNCSGICASVDSSSGLCSDQSRYSAP</sequence>
<keyword evidence="2" id="KW-1185">Reference proteome</keyword>
<proteinExistence type="predicted"/>
<dbReference type="EMBL" id="BGZK01001296">
    <property type="protein sequence ID" value="GBP76625.1"/>
    <property type="molecule type" value="Genomic_DNA"/>
</dbReference>
<dbReference type="AlphaFoldDB" id="A0A4C1YQI8"/>
<name>A0A4C1YQI8_EUMVA</name>
<organism evidence="1 2">
    <name type="scientific">Eumeta variegata</name>
    <name type="common">Bagworm moth</name>
    <name type="synonym">Eumeta japonica</name>
    <dbReference type="NCBI Taxonomy" id="151549"/>
    <lineage>
        <taxon>Eukaryota</taxon>
        <taxon>Metazoa</taxon>
        <taxon>Ecdysozoa</taxon>
        <taxon>Arthropoda</taxon>
        <taxon>Hexapoda</taxon>
        <taxon>Insecta</taxon>
        <taxon>Pterygota</taxon>
        <taxon>Neoptera</taxon>
        <taxon>Endopterygota</taxon>
        <taxon>Lepidoptera</taxon>
        <taxon>Glossata</taxon>
        <taxon>Ditrysia</taxon>
        <taxon>Tineoidea</taxon>
        <taxon>Psychidae</taxon>
        <taxon>Oiketicinae</taxon>
        <taxon>Eumeta</taxon>
    </lineage>
</organism>
<comment type="caution">
    <text evidence="1">The sequence shown here is derived from an EMBL/GenBank/DDBJ whole genome shotgun (WGS) entry which is preliminary data.</text>
</comment>
<reference evidence="1 2" key="1">
    <citation type="journal article" date="2019" name="Commun. Biol.">
        <title>The bagworm genome reveals a unique fibroin gene that provides high tensile strength.</title>
        <authorList>
            <person name="Kono N."/>
            <person name="Nakamura H."/>
            <person name="Ohtoshi R."/>
            <person name="Tomita M."/>
            <person name="Numata K."/>
            <person name="Arakawa K."/>
        </authorList>
    </citation>
    <scope>NUCLEOTIDE SEQUENCE [LARGE SCALE GENOMIC DNA]</scope>
</reference>
<accession>A0A4C1YQI8</accession>
<evidence type="ECO:0000313" key="1">
    <source>
        <dbReference type="EMBL" id="GBP76625.1"/>
    </source>
</evidence>
<dbReference type="Proteomes" id="UP000299102">
    <property type="component" value="Unassembled WGS sequence"/>
</dbReference>
<gene>
    <name evidence="1" type="ORF">EVAR_54586_1</name>
</gene>
<protein>
    <submittedName>
        <fullName evidence="1">Uncharacterized protein</fullName>
    </submittedName>
</protein>
<evidence type="ECO:0000313" key="2">
    <source>
        <dbReference type="Proteomes" id="UP000299102"/>
    </source>
</evidence>